<dbReference type="AlphaFoldDB" id="A0A0E4H8L7"/>
<dbReference type="KEGG" id="pri:PRIO_2222"/>
<dbReference type="InterPro" id="IPR008313">
    <property type="entry name" value="GH125"/>
</dbReference>
<dbReference type="EMBL" id="LN831776">
    <property type="protein sequence ID" value="CQR54631.1"/>
    <property type="molecule type" value="Genomic_DNA"/>
</dbReference>
<name>A0A0E4H8L7_9BACL</name>
<accession>A0A0E4H8L7</accession>
<evidence type="ECO:0000313" key="2">
    <source>
        <dbReference type="Proteomes" id="UP000033163"/>
    </source>
</evidence>
<dbReference type="InterPro" id="IPR012341">
    <property type="entry name" value="6hp_glycosidase-like_sf"/>
</dbReference>
<gene>
    <name evidence="1" type="primary">ypdC</name>
    <name evidence="1" type="ORF">PRIO_2222</name>
</gene>
<organism evidence="1 2">
    <name type="scientific">Paenibacillus riograndensis SBR5</name>
    <dbReference type="NCBI Taxonomy" id="1073571"/>
    <lineage>
        <taxon>Bacteria</taxon>
        <taxon>Bacillati</taxon>
        <taxon>Bacillota</taxon>
        <taxon>Bacilli</taxon>
        <taxon>Bacillales</taxon>
        <taxon>Paenibacillaceae</taxon>
        <taxon>Paenibacillus</taxon>
        <taxon>Paenibacillus sonchi group</taxon>
    </lineage>
</organism>
<dbReference type="SUPFAM" id="SSF48208">
    <property type="entry name" value="Six-hairpin glycosidases"/>
    <property type="match status" value="1"/>
</dbReference>
<dbReference type="RefSeq" id="WP_231869865.1">
    <property type="nucleotide sequence ID" value="NZ_LN831776.1"/>
</dbReference>
<proteinExistence type="predicted"/>
<dbReference type="HOGENOM" id="CLU_023537_0_0_9"/>
<dbReference type="PIRSF" id="PIRSF028846">
    <property type="entry name" value="UCP028846"/>
    <property type="match status" value="1"/>
</dbReference>
<dbReference type="GO" id="GO:0005975">
    <property type="term" value="P:carbohydrate metabolic process"/>
    <property type="evidence" value="ECO:0007669"/>
    <property type="project" value="InterPro"/>
</dbReference>
<dbReference type="PANTHER" id="PTHR31047">
    <property type="entry name" value="MEIOTICALLY UP-REGULATED GENE 157 PROTEIN"/>
    <property type="match status" value="1"/>
</dbReference>
<evidence type="ECO:0008006" key="3">
    <source>
        <dbReference type="Google" id="ProtNLM"/>
    </source>
</evidence>
<dbReference type="PANTHER" id="PTHR31047:SF0">
    <property type="entry name" value="MEIOTICALLY UP-REGULATED GENE 157 PROTEIN"/>
    <property type="match status" value="1"/>
</dbReference>
<evidence type="ECO:0000313" key="1">
    <source>
        <dbReference type="EMBL" id="CQR54631.1"/>
    </source>
</evidence>
<dbReference type="SMART" id="SM01149">
    <property type="entry name" value="DUF1237"/>
    <property type="match status" value="1"/>
</dbReference>
<dbReference type="Proteomes" id="UP000033163">
    <property type="component" value="Chromosome I"/>
</dbReference>
<dbReference type="Pfam" id="PF06824">
    <property type="entry name" value="Glyco_hydro_125"/>
    <property type="match status" value="1"/>
</dbReference>
<dbReference type="InterPro" id="IPR008928">
    <property type="entry name" value="6-hairpin_glycosidase_sf"/>
</dbReference>
<dbReference type="PATRIC" id="fig|1073571.4.peg.2356"/>
<reference evidence="2" key="1">
    <citation type="submission" date="2015-03" db="EMBL/GenBank/DDBJ databases">
        <authorList>
            <person name="Wibberg D."/>
        </authorList>
    </citation>
    <scope>NUCLEOTIDE SEQUENCE [LARGE SCALE GENOMIC DNA]</scope>
</reference>
<protein>
    <recommendedName>
        <fullName evidence="3">Meiotically up-regulated gene 157 protein</fullName>
    </recommendedName>
</protein>
<dbReference type="Gene3D" id="1.50.10.10">
    <property type="match status" value="1"/>
</dbReference>
<sequence length="417" mass="48162">MLEQVDAMTRQMNKNLWGDQFRNCFSDTLLRTLHIQDDGSVYLVTGDIPAMWLRDSTAQIEPYLILAKSNEVFRHLIAKLVQKQCEYIIIDPYANAFNQQPNSHGHQTDQTSMSPWVWERKYEIDSLCYPVRLAYLLYKQTGYTWHFNETFLQAVKEIVTLFRTEQRHESSTYSFERFDERPEDTLVNDGKGAQVGYTGMTWSGFRPSDDACRYGYLIPANMFAVVILTYLTEIIGKFYDESALTEEIGRLRDEIQKGIDKYGIVEDALTGKKVFAYEVDGLGNYTLMDDANVPSLLSAPYLGYCDAEDEVYLNTRELLLSDRNPYYYSGSVASGIGSSHTPDQYIWPIALAMQGLTTNSRNEKERLLDLLVGTTAGTMQCHESFDVNNESQYTREWFSWSNMMYCRLLLNYLELDR</sequence>